<feature type="domain" description="HNH nuclease" evidence="1">
    <location>
        <begin position="14"/>
        <end position="68"/>
    </location>
</feature>
<evidence type="ECO:0000313" key="2">
    <source>
        <dbReference type="EMBL" id="CAB4190262.1"/>
    </source>
</evidence>
<dbReference type="InterPro" id="IPR029471">
    <property type="entry name" value="HNH_5"/>
</dbReference>
<protein>
    <submittedName>
        <fullName evidence="2">HNHc domain containing protein</fullName>
    </submittedName>
</protein>
<name>A0A6J5R2W9_9CAUD</name>
<dbReference type="CDD" id="cd00085">
    <property type="entry name" value="HNHc"/>
    <property type="match status" value="1"/>
</dbReference>
<dbReference type="Pfam" id="PF14279">
    <property type="entry name" value="HNH_5"/>
    <property type="match status" value="1"/>
</dbReference>
<dbReference type="SMART" id="SM00507">
    <property type="entry name" value="HNHc"/>
    <property type="match status" value="1"/>
</dbReference>
<dbReference type="PANTHER" id="PTHR33877:SF2">
    <property type="entry name" value="OS07G0170200 PROTEIN"/>
    <property type="match status" value="1"/>
</dbReference>
<dbReference type="InterPro" id="IPR003615">
    <property type="entry name" value="HNH_nuc"/>
</dbReference>
<accession>A0A6J5R2W9</accession>
<gene>
    <name evidence="2" type="ORF">UFOVP1196_45</name>
</gene>
<evidence type="ECO:0000259" key="1">
    <source>
        <dbReference type="SMART" id="SM00507"/>
    </source>
</evidence>
<reference evidence="2" key="1">
    <citation type="submission" date="2020-05" db="EMBL/GenBank/DDBJ databases">
        <authorList>
            <person name="Chiriac C."/>
            <person name="Salcher M."/>
            <person name="Ghai R."/>
            <person name="Kavagutti S V."/>
        </authorList>
    </citation>
    <scope>NUCLEOTIDE SEQUENCE</scope>
</reference>
<dbReference type="PANTHER" id="PTHR33877">
    <property type="entry name" value="SLL1193 PROTEIN"/>
    <property type="match status" value="1"/>
</dbReference>
<dbReference type="Gene3D" id="1.10.30.50">
    <property type="match status" value="1"/>
</dbReference>
<dbReference type="EMBL" id="LR797148">
    <property type="protein sequence ID" value="CAB4190262.1"/>
    <property type="molecule type" value="Genomic_DNA"/>
</dbReference>
<dbReference type="InterPro" id="IPR052892">
    <property type="entry name" value="NA-targeting_endonuclease"/>
</dbReference>
<sequence length="128" mass="14039">MSARTQGMNWIRPAKRLAIYLRDGLSCVWCGLSIEDGAKLTLDHLKPYSKGGSHESTNLVTCCHRCNSSRGNRGMKAFATVVANYINHGAKAESILAFVNLTRRRKLDVGAAKLIIEQRGSFVAACRS</sequence>
<organism evidence="2">
    <name type="scientific">uncultured Caudovirales phage</name>
    <dbReference type="NCBI Taxonomy" id="2100421"/>
    <lineage>
        <taxon>Viruses</taxon>
        <taxon>Duplodnaviria</taxon>
        <taxon>Heunggongvirae</taxon>
        <taxon>Uroviricota</taxon>
        <taxon>Caudoviricetes</taxon>
        <taxon>Peduoviridae</taxon>
        <taxon>Maltschvirus</taxon>
        <taxon>Maltschvirus maltsch</taxon>
    </lineage>
</organism>
<proteinExistence type="predicted"/>